<proteinExistence type="predicted"/>
<feature type="transmembrane region" description="Helical" evidence="1">
    <location>
        <begin position="76"/>
        <end position="94"/>
    </location>
</feature>
<dbReference type="Proteomes" id="UP000824017">
    <property type="component" value="Unassembled WGS sequence"/>
</dbReference>
<feature type="transmembrane region" description="Helical" evidence="1">
    <location>
        <begin position="100"/>
        <end position="118"/>
    </location>
</feature>
<feature type="transmembrane region" description="Helical" evidence="1">
    <location>
        <begin position="43"/>
        <end position="64"/>
    </location>
</feature>
<keyword evidence="1" id="KW-0472">Membrane</keyword>
<accession>A0A9D2IKB7</accession>
<evidence type="ECO:0000256" key="1">
    <source>
        <dbReference type="SAM" id="Phobius"/>
    </source>
</evidence>
<dbReference type="EMBL" id="DXCD01000261">
    <property type="protein sequence ID" value="HIZ14263.1"/>
    <property type="molecule type" value="Genomic_DNA"/>
</dbReference>
<comment type="caution">
    <text evidence="2">The sequence shown here is derived from an EMBL/GenBank/DDBJ whole genome shotgun (WGS) entry which is preliminary data.</text>
</comment>
<reference evidence="2" key="2">
    <citation type="submission" date="2021-04" db="EMBL/GenBank/DDBJ databases">
        <authorList>
            <person name="Gilroy R."/>
        </authorList>
    </citation>
    <scope>NUCLEOTIDE SEQUENCE</scope>
    <source>
        <strain evidence="2">ChiGjej1B1-13045</strain>
    </source>
</reference>
<protein>
    <submittedName>
        <fullName evidence="2">Uncharacterized protein</fullName>
    </submittedName>
</protein>
<evidence type="ECO:0000313" key="3">
    <source>
        <dbReference type="Proteomes" id="UP000824017"/>
    </source>
</evidence>
<evidence type="ECO:0000313" key="2">
    <source>
        <dbReference type="EMBL" id="HIZ14263.1"/>
    </source>
</evidence>
<dbReference type="AlphaFoldDB" id="A0A9D2IKB7"/>
<keyword evidence="1" id="KW-0812">Transmembrane</keyword>
<keyword evidence="1" id="KW-1133">Transmembrane helix</keyword>
<feature type="transmembrane region" description="Helical" evidence="1">
    <location>
        <begin position="7"/>
        <end position="31"/>
    </location>
</feature>
<organism evidence="2 3">
    <name type="scientific">Candidatus Mediterraneibacter stercorigallinarum</name>
    <dbReference type="NCBI Taxonomy" id="2838686"/>
    <lineage>
        <taxon>Bacteria</taxon>
        <taxon>Bacillati</taxon>
        <taxon>Bacillota</taxon>
        <taxon>Clostridia</taxon>
        <taxon>Lachnospirales</taxon>
        <taxon>Lachnospiraceae</taxon>
        <taxon>Mediterraneibacter</taxon>
    </lineage>
</organism>
<sequence length="123" mass="12780">MRTGLKIISVLQIIAGIFVAGAGALTIALYAEGDSAVAGTAEMVALSVVLFVLEGALGIISGALGLRAANNPDKSMLAVIWGGLILALSVLSLISEVNVQQLFTCIISLLYFIFAMNVRKSKK</sequence>
<gene>
    <name evidence="2" type="ORF">H9817_10105</name>
</gene>
<name>A0A9D2IKB7_9FIRM</name>
<reference evidence="2" key="1">
    <citation type="journal article" date="2021" name="PeerJ">
        <title>Extensive microbial diversity within the chicken gut microbiome revealed by metagenomics and culture.</title>
        <authorList>
            <person name="Gilroy R."/>
            <person name="Ravi A."/>
            <person name="Getino M."/>
            <person name="Pursley I."/>
            <person name="Horton D.L."/>
            <person name="Alikhan N.F."/>
            <person name="Baker D."/>
            <person name="Gharbi K."/>
            <person name="Hall N."/>
            <person name="Watson M."/>
            <person name="Adriaenssens E.M."/>
            <person name="Foster-Nyarko E."/>
            <person name="Jarju S."/>
            <person name="Secka A."/>
            <person name="Antonio M."/>
            <person name="Oren A."/>
            <person name="Chaudhuri R.R."/>
            <person name="La Ragione R."/>
            <person name="Hildebrand F."/>
            <person name="Pallen M.J."/>
        </authorList>
    </citation>
    <scope>NUCLEOTIDE SEQUENCE</scope>
    <source>
        <strain evidence="2">ChiGjej1B1-13045</strain>
    </source>
</reference>